<evidence type="ECO:0000313" key="11">
    <source>
        <dbReference type="EMBL" id="SCJ43746.1"/>
    </source>
</evidence>
<organism evidence="11">
    <name type="scientific">uncultured Anaerotruncus sp</name>
    <dbReference type="NCBI Taxonomy" id="905011"/>
    <lineage>
        <taxon>Bacteria</taxon>
        <taxon>Bacillati</taxon>
        <taxon>Bacillota</taxon>
        <taxon>Clostridia</taxon>
        <taxon>Eubacteriales</taxon>
        <taxon>Oscillospiraceae</taxon>
        <taxon>Anaerotruncus</taxon>
        <taxon>environmental samples</taxon>
    </lineage>
</organism>
<evidence type="ECO:0000256" key="6">
    <source>
        <dbReference type="ARBA" id="ARBA00022989"/>
    </source>
</evidence>
<reference evidence="11" key="1">
    <citation type="submission" date="2015-09" db="EMBL/GenBank/DDBJ databases">
        <authorList>
            <consortium name="Pathogen Informatics"/>
        </authorList>
    </citation>
    <scope>NUCLEOTIDE SEQUENCE</scope>
    <source>
        <strain evidence="11">2789STDY5834896</strain>
    </source>
</reference>
<dbReference type="Pfam" id="PF03448">
    <property type="entry name" value="MgtE_N"/>
    <property type="match status" value="1"/>
</dbReference>
<dbReference type="InterPro" id="IPR000644">
    <property type="entry name" value="CBS_dom"/>
</dbReference>
<evidence type="ECO:0000259" key="10">
    <source>
        <dbReference type="PROSITE" id="PS51371"/>
    </source>
</evidence>
<dbReference type="GO" id="GO:0005886">
    <property type="term" value="C:plasma membrane"/>
    <property type="evidence" value="ECO:0007669"/>
    <property type="project" value="UniProtKB-SubCell"/>
</dbReference>
<dbReference type="GO" id="GO:0046872">
    <property type="term" value="F:metal ion binding"/>
    <property type="evidence" value="ECO:0007669"/>
    <property type="project" value="UniProtKB-KW"/>
</dbReference>
<dbReference type="SMART" id="SM00924">
    <property type="entry name" value="MgtE_N"/>
    <property type="match status" value="1"/>
</dbReference>
<keyword evidence="5 9" id="KW-0460">Magnesium</keyword>
<dbReference type="InterPro" id="IPR036739">
    <property type="entry name" value="SLC41_membr_dom_sf"/>
</dbReference>
<dbReference type="SUPFAM" id="SSF158791">
    <property type="entry name" value="MgtE N-terminal domain-like"/>
    <property type="match status" value="1"/>
</dbReference>
<dbReference type="Gene3D" id="1.10.357.20">
    <property type="entry name" value="SLC41 divalent cation transporters, integral membrane domain"/>
    <property type="match status" value="1"/>
</dbReference>
<keyword evidence="4 9" id="KW-0812">Transmembrane</keyword>
<comment type="similarity">
    <text evidence="2 9">Belongs to the SLC41A transporter family.</text>
</comment>
<evidence type="ECO:0000256" key="1">
    <source>
        <dbReference type="ARBA" id="ARBA00004141"/>
    </source>
</evidence>
<dbReference type="Pfam" id="PF00571">
    <property type="entry name" value="CBS"/>
    <property type="match status" value="1"/>
</dbReference>
<evidence type="ECO:0000256" key="9">
    <source>
        <dbReference type="RuleBase" id="RU362011"/>
    </source>
</evidence>
<comment type="function">
    <text evidence="9">Acts as a magnesium transporter.</text>
</comment>
<keyword evidence="9" id="KW-0479">Metal-binding</keyword>
<dbReference type="NCBIfam" id="TIGR00400">
    <property type="entry name" value="mgtE"/>
    <property type="match status" value="1"/>
</dbReference>
<dbReference type="InterPro" id="IPR006667">
    <property type="entry name" value="SLC41_membr_dom"/>
</dbReference>
<dbReference type="AlphaFoldDB" id="A0A1C6GEL6"/>
<dbReference type="SMART" id="SM00116">
    <property type="entry name" value="CBS"/>
    <property type="match status" value="1"/>
</dbReference>
<feature type="transmembrane region" description="Helical" evidence="9">
    <location>
        <begin position="284"/>
        <end position="301"/>
    </location>
</feature>
<dbReference type="GO" id="GO:0015095">
    <property type="term" value="F:magnesium ion transmembrane transporter activity"/>
    <property type="evidence" value="ECO:0007669"/>
    <property type="project" value="UniProtKB-UniRule"/>
</dbReference>
<keyword evidence="6 9" id="KW-1133">Transmembrane helix</keyword>
<name>A0A1C6GEL6_9FIRM</name>
<evidence type="ECO:0000256" key="8">
    <source>
        <dbReference type="PROSITE-ProRule" id="PRU00703"/>
    </source>
</evidence>
<dbReference type="InterPro" id="IPR038076">
    <property type="entry name" value="MgtE_N_sf"/>
</dbReference>
<feature type="transmembrane region" description="Helical" evidence="9">
    <location>
        <begin position="423"/>
        <end position="449"/>
    </location>
</feature>
<dbReference type="PANTHER" id="PTHR43773">
    <property type="entry name" value="MAGNESIUM TRANSPORTER MGTE"/>
    <property type="match status" value="1"/>
</dbReference>
<feature type="transmembrane region" description="Helical" evidence="9">
    <location>
        <begin position="384"/>
        <end position="411"/>
    </location>
</feature>
<dbReference type="Gene3D" id="3.10.580.10">
    <property type="entry name" value="CBS-domain"/>
    <property type="match status" value="1"/>
</dbReference>
<evidence type="ECO:0000256" key="5">
    <source>
        <dbReference type="ARBA" id="ARBA00022842"/>
    </source>
</evidence>
<keyword evidence="9" id="KW-1003">Cell membrane</keyword>
<dbReference type="InterPro" id="IPR006669">
    <property type="entry name" value="MgtE_transporter"/>
</dbReference>
<feature type="transmembrane region" description="Helical" evidence="9">
    <location>
        <begin position="358"/>
        <end position="378"/>
    </location>
</feature>
<dbReference type="InterPro" id="IPR006668">
    <property type="entry name" value="Mg_transptr_MgtE_intracell_dom"/>
</dbReference>
<keyword evidence="8" id="KW-0129">CBS domain</keyword>
<evidence type="ECO:0000256" key="4">
    <source>
        <dbReference type="ARBA" id="ARBA00022692"/>
    </source>
</evidence>
<dbReference type="InterPro" id="IPR046342">
    <property type="entry name" value="CBS_dom_sf"/>
</dbReference>
<evidence type="ECO:0000256" key="2">
    <source>
        <dbReference type="ARBA" id="ARBA00009749"/>
    </source>
</evidence>
<protein>
    <recommendedName>
        <fullName evidence="9">Magnesium transporter MgtE</fullName>
    </recommendedName>
</protein>
<dbReference type="Pfam" id="PF01769">
    <property type="entry name" value="MgtE"/>
    <property type="match status" value="1"/>
</dbReference>
<dbReference type="PANTHER" id="PTHR43773:SF1">
    <property type="entry name" value="MAGNESIUM TRANSPORTER MGTE"/>
    <property type="match status" value="1"/>
</dbReference>
<dbReference type="Gene3D" id="1.25.60.10">
    <property type="entry name" value="MgtE N-terminal domain-like"/>
    <property type="match status" value="1"/>
</dbReference>
<comment type="caution">
    <text evidence="9">Lacks conserved residue(s) required for the propagation of feature annotation.</text>
</comment>
<evidence type="ECO:0000256" key="7">
    <source>
        <dbReference type="ARBA" id="ARBA00023136"/>
    </source>
</evidence>
<comment type="subunit">
    <text evidence="9">Homodimer.</text>
</comment>
<proteinExistence type="inferred from homology"/>
<sequence length="450" mass="49106">MSKFITIDALCQLVEEKQFAAARAFLLACNPADVAELFSELPDAALVLLFRVLPKEVAAEVFSHLDSDVQQRIVEGITDKELATIVDELFFDDTIDFIEEMPAGIVKRVLAATDSATRSQINQLLQYPEGSAGSLMTLEFMELRRDETVAEAIADIRGSRDKKETIETCFVTSPTKLLEGSVALQDILLADDSTKIIELADPEICKVGTLDDEEQVVEVFKKYDLYTLPVVDREDRLVGVITLDDVVDVMEEQATEDIYKMNAVSPADDSYLKTSALTLAKHRIVWLLVLMISASITGAIIRRFDEVLSSMVLLAAYIPQLMDTGGNAGSQSATMVIRSLALGDIAPKDALVVLRKEFAVSLLTGSVLAVVNFGKLLLFDRVGVLVAVTICSSLFCTVIIAKICGGLLPIIAQKLKMDPAIMASPLITTIVDAVSLMIYFVLATTILHIH</sequence>
<feature type="domain" description="CBS" evidence="10">
    <location>
        <begin position="196"/>
        <end position="256"/>
    </location>
</feature>
<comment type="subcellular location">
    <subcellularLocation>
        <location evidence="9">Cell membrane</location>
        <topology evidence="9">Multi-pass membrane protein</topology>
    </subcellularLocation>
    <subcellularLocation>
        <location evidence="1">Membrane</location>
        <topology evidence="1">Multi-pass membrane protein</topology>
    </subcellularLocation>
</comment>
<dbReference type="SUPFAM" id="SSF54631">
    <property type="entry name" value="CBS-domain pair"/>
    <property type="match status" value="1"/>
</dbReference>
<gene>
    <name evidence="11" type="ORF">SAMEA3545359_00351</name>
</gene>
<dbReference type="CDD" id="cd04606">
    <property type="entry name" value="CBS_pair_Mg_transporter"/>
    <property type="match status" value="1"/>
</dbReference>
<evidence type="ECO:0000256" key="3">
    <source>
        <dbReference type="ARBA" id="ARBA00022448"/>
    </source>
</evidence>
<dbReference type="PROSITE" id="PS51371">
    <property type="entry name" value="CBS"/>
    <property type="match status" value="1"/>
</dbReference>
<dbReference type="EMBL" id="FMHG01000001">
    <property type="protein sequence ID" value="SCJ43746.1"/>
    <property type="molecule type" value="Genomic_DNA"/>
</dbReference>
<keyword evidence="3 9" id="KW-0813">Transport</keyword>
<dbReference type="SUPFAM" id="SSF161093">
    <property type="entry name" value="MgtE membrane domain-like"/>
    <property type="match status" value="1"/>
</dbReference>
<keyword evidence="7 9" id="KW-0472">Membrane</keyword>
<accession>A0A1C6GEL6</accession>